<name>A0AAV5U9W4_9BILA</name>
<accession>A0AAV5U9W4</accession>
<dbReference type="Proteomes" id="UP001432027">
    <property type="component" value="Unassembled WGS sequence"/>
</dbReference>
<keyword evidence="3" id="KW-1185">Reference proteome</keyword>
<dbReference type="AlphaFoldDB" id="A0AAV5U9W4"/>
<evidence type="ECO:0000313" key="2">
    <source>
        <dbReference type="EMBL" id="GMT03347.1"/>
    </source>
</evidence>
<feature type="region of interest" description="Disordered" evidence="1">
    <location>
        <begin position="1"/>
        <end position="20"/>
    </location>
</feature>
<dbReference type="EMBL" id="BTSX01000006">
    <property type="protein sequence ID" value="GMT03347.1"/>
    <property type="molecule type" value="Genomic_DNA"/>
</dbReference>
<gene>
    <name evidence="2" type="ORF">PENTCL1PPCAC_25521</name>
</gene>
<comment type="caution">
    <text evidence="2">The sequence shown here is derived from an EMBL/GenBank/DDBJ whole genome shotgun (WGS) entry which is preliminary data.</text>
</comment>
<feature type="non-terminal residue" evidence="2">
    <location>
        <position position="1"/>
    </location>
</feature>
<feature type="non-terminal residue" evidence="2">
    <location>
        <position position="132"/>
    </location>
</feature>
<proteinExistence type="predicted"/>
<evidence type="ECO:0000313" key="3">
    <source>
        <dbReference type="Proteomes" id="UP001432027"/>
    </source>
</evidence>
<evidence type="ECO:0000256" key="1">
    <source>
        <dbReference type="SAM" id="MobiDB-lite"/>
    </source>
</evidence>
<reference evidence="2" key="1">
    <citation type="submission" date="2023-10" db="EMBL/GenBank/DDBJ databases">
        <title>Genome assembly of Pristionchus species.</title>
        <authorList>
            <person name="Yoshida K."/>
            <person name="Sommer R.J."/>
        </authorList>
    </citation>
    <scope>NUCLEOTIDE SEQUENCE</scope>
    <source>
        <strain evidence="2">RS0144</strain>
    </source>
</reference>
<protein>
    <submittedName>
        <fullName evidence="2">Uncharacterized protein</fullName>
    </submittedName>
</protein>
<sequence>EQERRRLMERREEGGEMRKGLSENDARMEVYKMACDRIPSDVLLRMMQKRVPDAANYYLMRKSLVTEWAVQAGLEFAFHLTPAIPSTILLDFGTGRSSNVICKMNLNRGASNDERIVPFRVSQSMDRFMGFT</sequence>
<organism evidence="2 3">
    <name type="scientific">Pristionchus entomophagus</name>
    <dbReference type="NCBI Taxonomy" id="358040"/>
    <lineage>
        <taxon>Eukaryota</taxon>
        <taxon>Metazoa</taxon>
        <taxon>Ecdysozoa</taxon>
        <taxon>Nematoda</taxon>
        <taxon>Chromadorea</taxon>
        <taxon>Rhabditida</taxon>
        <taxon>Rhabditina</taxon>
        <taxon>Diplogasteromorpha</taxon>
        <taxon>Diplogasteroidea</taxon>
        <taxon>Neodiplogasteridae</taxon>
        <taxon>Pristionchus</taxon>
    </lineage>
</organism>